<protein>
    <submittedName>
        <fullName evidence="11">Sodium/hydrogen exchanger</fullName>
    </submittedName>
</protein>
<evidence type="ECO:0000256" key="7">
    <source>
        <dbReference type="ARBA" id="ARBA00023065"/>
    </source>
</evidence>
<keyword evidence="8 9" id="KW-0472">Membrane</keyword>
<feature type="transmembrane region" description="Helical" evidence="9">
    <location>
        <begin position="366"/>
        <end position="385"/>
    </location>
</feature>
<dbReference type="PANTHER" id="PTHR32507">
    <property type="entry name" value="NA(+)/H(+) ANTIPORTER 1"/>
    <property type="match status" value="1"/>
</dbReference>
<feature type="transmembrane region" description="Helical" evidence="9">
    <location>
        <begin position="303"/>
        <end position="326"/>
    </location>
</feature>
<evidence type="ECO:0000256" key="2">
    <source>
        <dbReference type="ARBA" id="ARBA00022448"/>
    </source>
</evidence>
<dbReference type="AlphaFoldDB" id="A0A1A8XGU9"/>
<keyword evidence="2" id="KW-0813">Transport</keyword>
<keyword evidence="7" id="KW-0406">Ion transport</keyword>
<evidence type="ECO:0000256" key="8">
    <source>
        <dbReference type="ARBA" id="ARBA00023136"/>
    </source>
</evidence>
<dbReference type="Pfam" id="PF00999">
    <property type="entry name" value="Na_H_Exchanger"/>
    <property type="match status" value="1"/>
</dbReference>
<comment type="subcellular location">
    <subcellularLocation>
        <location evidence="1">Cell membrane</location>
        <topology evidence="1">Multi-pass membrane protein</topology>
    </subcellularLocation>
</comment>
<accession>A0A1A8XGU9</accession>
<evidence type="ECO:0000313" key="11">
    <source>
        <dbReference type="EMBL" id="SBT03163.1"/>
    </source>
</evidence>
<evidence type="ECO:0000256" key="9">
    <source>
        <dbReference type="SAM" id="Phobius"/>
    </source>
</evidence>
<dbReference type="InterPro" id="IPR006153">
    <property type="entry name" value="Cation/H_exchanger_TM"/>
</dbReference>
<dbReference type="RefSeq" id="WP_186409346.1">
    <property type="nucleotide sequence ID" value="NZ_FLQY01000001.1"/>
</dbReference>
<evidence type="ECO:0000256" key="5">
    <source>
        <dbReference type="ARBA" id="ARBA00022692"/>
    </source>
</evidence>
<feature type="transmembrane region" description="Helical" evidence="9">
    <location>
        <begin position="333"/>
        <end position="354"/>
    </location>
</feature>
<feature type="domain" description="Cation/H+ exchanger transmembrane" evidence="10">
    <location>
        <begin position="9"/>
        <end position="387"/>
    </location>
</feature>
<feature type="transmembrane region" description="Helical" evidence="9">
    <location>
        <begin position="55"/>
        <end position="75"/>
    </location>
</feature>
<evidence type="ECO:0000256" key="1">
    <source>
        <dbReference type="ARBA" id="ARBA00004651"/>
    </source>
</evidence>
<feature type="transmembrane region" description="Helical" evidence="9">
    <location>
        <begin position="155"/>
        <end position="175"/>
    </location>
</feature>
<evidence type="ECO:0000259" key="10">
    <source>
        <dbReference type="Pfam" id="PF00999"/>
    </source>
</evidence>
<feature type="transmembrane region" description="Helical" evidence="9">
    <location>
        <begin position="195"/>
        <end position="214"/>
    </location>
</feature>
<evidence type="ECO:0000256" key="6">
    <source>
        <dbReference type="ARBA" id="ARBA00022989"/>
    </source>
</evidence>
<dbReference type="InterPro" id="IPR038770">
    <property type="entry name" value="Na+/solute_symporter_sf"/>
</dbReference>
<keyword evidence="4" id="KW-1003">Cell membrane</keyword>
<keyword evidence="6 9" id="KW-1133">Transmembrane helix</keyword>
<reference evidence="11 12" key="1">
    <citation type="submission" date="2016-06" db="EMBL/GenBank/DDBJ databases">
        <authorList>
            <person name="Kjaerup R.B."/>
            <person name="Dalgaard T.S."/>
            <person name="Juul-Madsen H.R."/>
        </authorList>
    </citation>
    <scope>NUCLEOTIDE SEQUENCE [LARGE SCALE GENOMIC DNA]</scope>
    <source>
        <strain evidence="11">2</strain>
    </source>
</reference>
<evidence type="ECO:0000256" key="4">
    <source>
        <dbReference type="ARBA" id="ARBA00022475"/>
    </source>
</evidence>
<organism evidence="11 12">
    <name type="scientific">Candidatus Propionivibrio aalborgensis</name>
    <dbReference type="NCBI Taxonomy" id="1860101"/>
    <lineage>
        <taxon>Bacteria</taxon>
        <taxon>Pseudomonadati</taxon>
        <taxon>Pseudomonadota</taxon>
        <taxon>Betaproteobacteria</taxon>
        <taxon>Rhodocyclales</taxon>
        <taxon>Rhodocyclaceae</taxon>
        <taxon>Propionivibrio</taxon>
    </lineage>
</organism>
<feature type="transmembrane region" description="Helical" evidence="9">
    <location>
        <begin position="23"/>
        <end position="43"/>
    </location>
</feature>
<feature type="transmembrane region" description="Helical" evidence="9">
    <location>
        <begin position="221"/>
        <end position="240"/>
    </location>
</feature>
<feature type="transmembrane region" description="Helical" evidence="9">
    <location>
        <begin position="278"/>
        <end position="297"/>
    </location>
</feature>
<dbReference type="GO" id="GO:0005886">
    <property type="term" value="C:plasma membrane"/>
    <property type="evidence" value="ECO:0007669"/>
    <property type="project" value="UniProtKB-SubCell"/>
</dbReference>
<keyword evidence="12" id="KW-1185">Reference proteome</keyword>
<name>A0A1A8XGU9_9RHOO</name>
<dbReference type="GO" id="GO:0015297">
    <property type="term" value="F:antiporter activity"/>
    <property type="evidence" value="ECO:0007669"/>
    <property type="project" value="UniProtKB-KW"/>
</dbReference>
<dbReference type="GO" id="GO:1902600">
    <property type="term" value="P:proton transmembrane transport"/>
    <property type="evidence" value="ECO:0007669"/>
    <property type="project" value="InterPro"/>
</dbReference>
<dbReference type="Gene3D" id="1.20.1530.20">
    <property type="match status" value="1"/>
</dbReference>
<dbReference type="PANTHER" id="PTHR32507:SF8">
    <property type="entry name" value="CNH1P"/>
    <property type="match status" value="1"/>
</dbReference>
<dbReference type="EMBL" id="FLQY01000001">
    <property type="protein sequence ID" value="SBT03163.1"/>
    <property type="molecule type" value="Genomic_DNA"/>
</dbReference>
<keyword evidence="3" id="KW-0050">Antiport</keyword>
<evidence type="ECO:0000256" key="3">
    <source>
        <dbReference type="ARBA" id="ARBA00022449"/>
    </source>
</evidence>
<feature type="transmembrane region" description="Helical" evidence="9">
    <location>
        <begin position="95"/>
        <end position="116"/>
    </location>
</feature>
<proteinExistence type="predicted"/>
<dbReference type="Proteomes" id="UP000199600">
    <property type="component" value="Unassembled WGS sequence"/>
</dbReference>
<keyword evidence="5 9" id="KW-0812">Transmembrane</keyword>
<evidence type="ECO:0000313" key="12">
    <source>
        <dbReference type="Proteomes" id="UP000199600"/>
    </source>
</evidence>
<sequence>MLIAAAFILLVFAYSLVSRKLESTLITAPILFTAAGAFMLLFPEASRELFIDRKALLVIAEVGLVMTLFTDASHINRRALQDNHKLPVRLLSSGMLLTILLGAAAAMACFAGLSWWEAGILAAILAPTDAGLGQIIVNSPRVPARIRQALNVEAGLNDGLAVPFLMLFIALATAIEDGASTRGVLARFLLEQIGYGTVIGLVIGLGGGLLMGLAQRRQWMSPSLGQLGVVAMPLLCIMAAEESHASMFIAAFVAGLAAQVGFPKIGRHCVEFTEGWGQLFDFFVFFLFGLLFARAWHDFTPAILLYALLSLTVVRMLPVAVAVAGIGLSRTTVLFLGWFGPRGLASIVLGLVYLEQQENLPGEDTIRLAVMATVLLSIVAHGLSAKPGIERYARSCAALPASAPEHAAVNTADDFGEK</sequence>
<gene>
    <name evidence="11" type="ORF">PROAA_10015</name>
</gene>
<feature type="transmembrane region" description="Helical" evidence="9">
    <location>
        <begin position="246"/>
        <end position="266"/>
    </location>
</feature>